<dbReference type="InterPro" id="IPR003594">
    <property type="entry name" value="HATPase_dom"/>
</dbReference>
<dbReference type="EC" id="2.7.13.3" evidence="3"/>
<accession>A0A318SD14</accession>
<keyword evidence="9" id="KW-0067">ATP-binding</keyword>
<dbReference type="SUPFAM" id="SSF55874">
    <property type="entry name" value="ATPase domain of HSP90 chaperone/DNA topoisomerase II/histidine kinase"/>
    <property type="match status" value="1"/>
</dbReference>
<dbReference type="GO" id="GO:0000155">
    <property type="term" value="F:phosphorelay sensor kinase activity"/>
    <property type="evidence" value="ECO:0007669"/>
    <property type="project" value="InterPro"/>
</dbReference>
<dbReference type="PANTHER" id="PTHR45436">
    <property type="entry name" value="SENSOR HISTIDINE KINASE YKOH"/>
    <property type="match status" value="1"/>
</dbReference>
<evidence type="ECO:0000313" key="16">
    <source>
        <dbReference type="EMBL" id="PYE74897.1"/>
    </source>
</evidence>
<dbReference type="InterPro" id="IPR036890">
    <property type="entry name" value="HATPase_C_sf"/>
</dbReference>
<dbReference type="OrthoDB" id="8583694at2"/>
<dbReference type="RefSeq" id="WP_110466545.1">
    <property type="nucleotide sequence ID" value="NZ_JAMOFZ010000022.1"/>
</dbReference>
<evidence type="ECO:0000256" key="8">
    <source>
        <dbReference type="ARBA" id="ARBA00022777"/>
    </source>
</evidence>
<name>A0A318SD14_9BURK</name>
<evidence type="ECO:0000256" key="12">
    <source>
        <dbReference type="ARBA" id="ARBA00023136"/>
    </source>
</evidence>
<feature type="transmembrane region" description="Helical" evidence="13">
    <location>
        <begin position="149"/>
        <end position="169"/>
    </location>
</feature>
<dbReference type="InterPro" id="IPR050428">
    <property type="entry name" value="TCS_sensor_his_kinase"/>
</dbReference>
<dbReference type="CDD" id="cd00082">
    <property type="entry name" value="HisKA"/>
    <property type="match status" value="1"/>
</dbReference>
<dbReference type="GO" id="GO:0005886">
    <property type="term" value="C:plasma membrane"/>
    <property type="evidence" value="ECO:0007669"/>
    <property type="project" value="TreeGrafter"/>
</dbReference>
<keyword evidence="12 13" id="KW-0472">Membrane</keyword>
<evidence type="ECO:0000256" key="7">
    <source>
        <dbReference type="ARBA" id="ARBA00022741"/>
    </source>
</evidence>
<evidence type="ECO:0000256" key="6">
    <source>
        <dbReference type="ARBA" id="ARBA00022692"/>
    </source>
</evidence>
<comment type="caution">
    <text evidence="16">The sequence shown here is derived from an EMBL/GenBank/DDBJ whole genome shotgun (WGS) entry which is preliminary data.</text>
</comment>
<sequence>MVPLLHRLAPRSLRTRLLGLVLACILVASAVLAAGAYRGALREADASNDLHLQQVAQSLRSNVPLGALEGLDERGDLDLLVQVWGPDGVQLYRSARATLPQHAVLGFSDIDVDGVRYRVYSIQTPLQTVQIAQDMDARQDRARAQALRATLPALLTAPLLMLAVAWIIARTLAPVERVRRQVAGRAADDLDPLPEDGLPDEVRPLVEELNLLFHRTRDAFAAQRNFVADAAHELRSPLTALKLQVQGLQRATDDAARDRAARRLGQGIDRAIALVGQLLVLARQDAGSAQVATPVDLDLQALVRRTVAEWLPQAHARRIDLGVPRADAATVHGHPDALAILLRNLLDNAIKFTPEGGRVDVELRAEPGTGLLVAVEDSGPGIAEADRDRVFDRFFRSPEATAGGSGLGLAIVKAIADRHGAVLRLDRSARLGGLRIEVLWPAAV</sequence>
<evidence type="ECO:0000256" key="10">
    <source>
        <dbReference type="ARBA" id="ARBA00022989"/>
    </source>
</evidence>
<feature type="domain" description="HAMP" evidence="15">
    <location>
        <begin position="169"/>
        <end position="221"/>
    </location>
</feature>
<dbReference type="InterPro" id="IPR013727">
    <property type="entry name" value="2CSK_N"/>
</dbReference>
<evidence type="ECO:0000256" key="4">
    <source>
        <dbReference type="ARBA" id="ARBA00022553"/>
    </source>
</evidence>
<dbReference type="SUPFAM" id="SSF47384">
    <property type="entry name" value="Homodimeric domain of signal transducing histidine kinase"/>
    <property type="match status" value="1"/>
</dbReference>
<dbReference type="PRINTS" id="PR00344">
    <property type="entry name" value="BCTRLSENSOR"/>
</dbReference>
<evidence type="ECO:0000259" key="15">
    <source>
        <dbReference type="PROSITE" id="PS50885"/>
    </source>
</evidence>
<comment type="catalytic activity">
    <reaction evidence="1">
        <text>ATP + protein L-histidine = ADP + protein N-phospho-L-histidine.</text>
        <dbReference type="EC" id="2.7.13.3"/>
    </reaction>
</comment>
<evidence type="ECO:0000256" key="9">
    <source>
        <dbReference type="ARBA" id="ARBA00022840"/>
    </source>
</evidence>
<comment type="subcellular location">
    <subcellularLocation>
        <location evidence="2">Membrane</location>
        <topology evidence="2">Multi-pass membrane protein</topology>
    </subcellularLocation>
</comment>
<dbReference type="InterPro" id="IPR003660">
    <property type="entry name" value="HAMP_dom"/>
</dbReference>
<protein>
    <recommendedName>
        <fullName evidence="3">histidine kinase</fullName>
        <ecNumber evidence="3">2.7.13.3</ecNumber>
    </recommendedName>
</protein>
<evidence type="ECO:0000256" key="13">
    <source>
        <dbReference type="SAM" id="Phobius"/>
    </source>
</evidence>
<evidence type="ECO:0000256" key="3">
    <source>
        <dbReference type="ARBA" id="ARBA00012438"/>
    </source>
</evidence>
<dbReference type="Gene3D" id="3.30.565.10">
    <property type="entry name" value="Histidine kinase-like ATPase, C-terminal domain"/>
    <property type="match status" value="1"/>
</dbReference>
<gene>
    <name evidence="16" type="ORF">DFQ15_12340</name>
</gene>
<dbReference type="InterPro" id="IPR005467">
    <property type="entry name" value="His_kinase_dom"/>
</dbReference>
<keyword evidence="5" id="KW-0808">Transferase</keyword>
<keyword evidence="10 13" id="KW-1133">Transmembrane helix</keyword>
<dbReference type="Pfam" id="PF08521">
    <property type="entry name" value="2CSK_N"/>
    <property type="match status" value="1"/>
</dbReference>
<dbReference type="InterPro" id="IPR003661">
    <property type="entry name" value="HisK_dim/P_dom"/>
</dbReference>
<dbReference type="Proteomes" id="UP000247540">
    <property type="component" value="Unassembled WGS sequence"/>
</dbReference>
<organism evidence="16 17">
    <name type="scientific">Xylophilus ampelinus</name>
    <dbReference type="NCBI Taxonomy" id="54067"/>
    <lineage>
        <taxon>Bacteria</taxon>
        <taxon>Pseudomonadati</taxon>
        <taxon>Pseudomonadota</taxon>
        <taxon>Betaproteobacteria</taxon>
        <taxon>Burkholderiales</taxon>
        <taxon>Xylophilus</taxon>
    </lineage>
</organism>
<dbReference type="InterPro" id="IPR004358">
    <property type="entry name" value="Sig_transdc_His_kin-like_C"/>
</dbReference>
<dbReference type="InterPro" id="IPR036097">
    <property type="entry name" value="HisK_dim/P_sf"/>
</dbReference>
<keyword evidence="8 16" id="KW-0418">Kinase</keyword>
<keyword evidence="6 13" id="KW-0812">Transmembrane</keyword>
<dbReference type="PANTHER" id="PTHR45436:SF14">
    <property type="entry name" value="SENSOR PROTEIN QSEC"/>
    <property type="match status" value="1"/>
</dbReference>
<dbReference type="Pfam" id="PF00512">
    <property type="entry name" value="HisKA"/>
    <property type="match status" value="1"/>
</dbReference>
<dbReference type="GO" id="GO:0005524">
    <property type="term" value="F:ATP binding"/>
    <property type="evidence" value="ECO:0007669"/>
    <property type="project" value="UniProtKB-KW"/>
</dbReference>
<feature type="domain" description="Histidine kinase" evidence="14">
    <location>
        <begin position="229"/>
        <end position="444"/>
    </location>
</feature>
<evidence type="ECO:0000259" key="14">
    <source>
        <dbReference type="PROSITE" id="PS50109"/>
    </source>
</evidence>
<evidence type="ECO:0000256" key="11">
    <source>
        <dbReference type="ARBA" id="ARBA00023012"/>
    </source>
</evidence>
<dbReference type="PROSITE" id="PS50109">
    <property type="entry name" value="HIS_KIN"/>
    <property type="match status" value="1"/>
</dbReference>
<keyword evidence="17" id="KW-1185">Reference proteome</keyword>
<evidence type="ECO:0000256" key="1">
    <source>
        <dbReference type="ARBA" id="ARBA00000085"/>
    </source>
</evidence>
<evidence type="ECO:0000313" key="17">
    <source>
        <dbReference type="Proteomes" id="UP000247540"/>
    </source>
</evidence>
<evidence type="ECO:0000256" key="2">
    <source>
        <dbReference type="ARBA" id="ARBA00004141"/>
    </source>
</evidence>
<keyword evidence="4" id="KW-0597">Phosphoprotein</keyword>
<dbReference type="SMART" id="SM00388">
    <property type="entry name" value="HisKA"/>
    <property type="match status" value="1"/>
</dbReference>
<reference evidence="16 17" key="1">
    <citation type="submission" date="2018-06" db="EMBL/GenBank/DDBJ databases">
        <title>Genomic Encyclopedia of Type Strains, Phase III (KMG-III): the genomes of soil and plant-associated and newly described type strains.</title>
        <authorList>
            <person name="Whitman W."/>
        </authorList>
    </citation>
    <scope>NUCLEOTIDE SEQUENCE [LARGE SCALE GENOMIC DNA]</scope>
    <source>
        <strain evidence="16 17">CECT 7646</strain>
    </source>
</reference>
<proteinExistence type="predicted"/>
<dbReference type="AlphaFoldDB" id="A0A318SD14"/>
<dbReference type="SMART" id="SM00387">
    <property type="entry name" value="HATPase_c"/>
    <property type="match status" value="1"/>
</dbReference>
<dbReference type="EMBL" id="QJTC01000023">
    <property type="protein sequence ID" value="PYE74897.1"/>
    <property type="molecule type" value="Genomic_DNA"/>
</dbReference>
<keyword evidence="7" id="KW-0547">Nucleotide-binding</keyword>
<evidence type="ECO:0000256" key="5">
    <source>
        <dbReference type="ARBA" id="ARBA00022679"/>
    </source>
</evidence>
<dbReference type="Gene3D" id="1.10.287.130">
    <property type="match status" value="1"/>
</dbReference>
<dbReference type="Pfam" id="PF02518">
    <property type="entry name" value="HATPase_c"/>
    <property type="match status" value="1"/>
</dbReference>
<dbReference type="PROSITE" id="PS50885">
    <property type="entry name" value="HAMP"/>
    <property type="match status" value="1"/>
</dbReference>
<keyword evidence="11" id="KW-0902">Two-component regulatory system</keyword>